<dbReference type="EMBL" id="JANBPW010000004">
    <property type="protein sequence ID" value="KAJ1951592.1"/>
    <property type="molecule type" value="Genomic_DNA"/>
</dbReference>
<reference evidence="1" key="1">
    <citation type="submission" date="2022-07" db="EMBL/GenBank/DDBJ databases">
        <title>Phylogenomic reconstructions and comparative analyses of Kickxellomycotina fungi.</title>
        <authorList>
            <person name="Reynolds N.K."/>
            <person name="Stajich J.E."/>
            <person name="Barry K."/>
            <person name="Grigoriev I.V."/>
            <person name="Crous P."/>
            <person name="Smith M.E."/>
        </authorList>
    </citation>
    <scope>NUCLEOTIDE SEQUENCE</scope>
    <source>
        <strain evidence="1">NRRL 5244</strain>
    </source>
</reference>
<evidence type="ECO:0000313" key="1">
    <source>
        <dbReference type="EMBL" id="KAJ1951592.1"/>
    </source>
</evidence>
<sequence>MEPHHMRNMSCPTLDITRIMRSIGGSSASLSSSPMQDSDSESAWPTRRARSMRAPAKTNSAPESTMRYSVANIRIASPNVEVSGTTASVQSQLDLLTALLEDTPEAVPCSNTETSNSPGFSQYEFATATAPTRPRHKRGSLSANDGGFFDGSTDQSLLMADGLRHRTSLKYRDAAGTPDVHVNRGAVTTPPSPPLSEITEAMFMSPQDSPQQPVRRAASARSNASTSSSTTVKRWSTLSGESSEMTHKRYSYNQTSLAEKLQETLGDTIHTDLPFLDTSAEQPEETMTITLKGPGKRASGEFDESEQGGASVRPSVDERLLRPSLDSVGDMAVPAIYLDGSASLWDQYVAELTSAEFDQNIHLKRQRVFQLLRVPWEVEKLLWFGIAICFDALLYVFAILPMRFLRATCSLLAAVFVELPAILETLANLELVKRTMAAVPETWRKRLESAGSSVSSALFDFYRGLLLIITCALLCRIDAAQMYHSIRAQSSLKLYFIFSALDIFDRLLSSYGHDVLDALQSTVTDPRSQRWRSGLGYYALAQGYMFIHTLVLFYQVITLNVAVNAYSDQLLSLLISNQFVEIKSNVFKKWEKEMLFQVSCADIVERFQQIVFLFIIILRNLAELSGTGFSGLFTSAGQQQQQTAQPPVAFDAATPSAFSPLLPAWISAPIVNRVVTPVLMVLGSEILIDWIKHTFITKLNWIRPEIYSHYIDILSRDLACSKSQQSSSTASVPSEPQSMTVTMPAAAVPAAAAKRSGESRRNSSASDGASRPVPPAPSVLTHTIGRLTAWAKVHLVPDSDITVIESDSEAEGEDTLRTSTELGRAHGHRRTRSVTRPQLFVEQSSRVARRLGLSPMPLACMVTLMLLQVLHILAASSRSNLLVLQQTVVDGTINTAPGSSWVFSIPLVGLALRAIAMVVRTAAGVLTTEGLSYFWYVLLHPHAMVSWVLWPFASPRGGKPVAGGAFFGWAVLDVVGWAAMVLIAYALVVWIKLMAGTRLVQFAWVRHRDFERRTKENKGTATDPKNLKQFDDSTKKLDKDSFFEVGKLIGKEQSEAEWEKQRPKWTIDNIERYSLFKSRIP</sequence>
<dbReference type="Proteomes" id="UP001150603">
    <property type="component" value="Unassembled WGS sequence"/>
</dbReference>
<organism evidence="1 2">
    <name type="scientific">Linderina macrospora</name>
    <dbReference type="NCBI Taxonomy" id="4868"/>
    <lineage>
        <taxon>Eukaryota</taxon>
        <taxon>Fungi</taxon>
        <taxon>Fungi incertae sedis</taxon>
        <taxon>Zoopagomycota</taxon>
        <taxon>Kickxellomycotina</taxon>
        <taxon>Kickxellomycetes</taxon>
        <taxon>Kickxellales</taxon>
        <taxon>Kickxellaceae</taxon>
        <taxon>Linderina</taxon>
    </lineage>
</organism>
<evidence type="ECO:0000313" key="2">
    <source>
        <dbReference type="Proteomes" id="UP001150603"/>
    </source>
</evidence>
<gene>
    <name evidence="1" type="ORF">FBU59_000067</name>
</gene>
<comment type="caution">
    <text evidence="1">The sequence shown here is derived from an EMBL/GenBank/DDBJ whole genome shotgun (WGS) entry which is preliminary data.</text>
</comment>
<name>A0ACC1JHX3_9FUNG</name>
<proteinExistence type="predicted"/>
<keyword evidence="2" id="KW-1185">Reference proteome</keyword>
<protein>
    <submittedName>
        <fullName evidence="1">Uncharacterized protein</fullName>
    </submittedName>
</protein>
<accession>A0ACC1JHX3</accession>